<feature type="compositionally biased region" description="Basic and acidic residues" evidence="1">
    <location>
        <begin position="86"/>
        <end position="96"/>
    </location>
</feature>
<protein>
    <submittedName>
        <fullName evidence="2">Uncharacterized protein</fullName>
    </submittedName>
</protein>
<organism evidence="2 3">
    <name type="scientific">Pleurodeles waltl</name>
    <name type="common">Iberian ribbed newt</name>
    <dbReference type="NCBI Taxonomy" id="8319"/>
    <lineage>
        <taxon>Eukaryota</taxon>
        <taxon>Metazoa</taxon>
        <taxon>Chordata</taxon>
        <taxon>Craniata</taxon>
        <taxon>Vertebrata</taxon>
        <taxon>Euteleostomi</taxon>
        <taxon>Amphibia</taxon>
        <taxon>Batrachia</taxon>
        <taxon>Caudata</taxon>
        <taxon>Salamandroidea</taxon>
        <taxon>Salamandridae</taxon>
        <taxon>Pleurodelinae</taxon>
        <taxon>Pleurodeles</taxon>
    </lineage>
</organism>
<name>A0AAV7SE09_PLEWA</name>
<dbReference type="EMBL" id="JANPWB010000008">
    <property type="protein sequence ID" value="KAJ1162085.1"/>
    <property type="molecule type" value="Genomic_DNA"/>
</dbReference>
<accession>A0AAV7SE09</accession>
<proteinExistence type="predicted"/>
<keyword evidence="3" id="KW-1185">Reference proteome</keyword>
<evidence type="ECO:0000256" key="1">
    <source>
        <dbReference type="SAM" id="MobiDB-lite"/>
    </source>
</evidence>
<sequence>MAVALYECSGPFRHPPAEAFAILPHYSSWLSMRDPPAAWEPGDPTERDAAGSTHPQVIGPGLAARTWQPGAAAGRSTPDQRSAAARTDRADREGRLAHRWGPLDGPGGRRPKRPPDGLWWRRPREAWHPRPQAGPLDSGSRPGPWVPDVRRRRPPGASEQDPGRGAGAVALPWEQS</sequence>
<dbReference type="AlphaFoldDB" id="A0AAV7SE09"/>
<feature type="region of interest" description="Disordered" evidence="1">
    <location>
        <begin position="33"/>
        <end position="176"/>
    </location>
</feature>
<reference evidence="2" key="1">
    <citation type="journal article" date="2022" name="bioRxiv">
        <title>Sequencing and chromosome-scale assembly of the giantPleurodeles waltlgenome.</title>
        <authorList>
            <person name="Brown T."/>
            <person name="Elewa A."/>
            <person name="Iarovenko S."/>
            <person name="Subramanian E."/>
            <person name="Araus A.J."/>
            <person name="Petzold A."/>
            <person name="Susuki M."/>
            <person name="Suzuki K.-i.T."/>
            <person name="Hayashi T."/>
            <person name="Toyoda A."/>
            <person name="Oliveira C."/>
            <person name="Osipova E."/>
            <person name="Leigh N.D."/>
            <person name="Simon A."/>
            <person name="Yun M.H."/>
        </authorList>
    </citation>
    <scope>NUCLEOTIDE SEQUENCE</scope>
    <source>
        <strain evidence="2">20211129_DDA</strain>
        <tissue evidence="2">Liver</tissue>
    </source>
</reference>
<evidence type="ECO:0000313" key="2">
    <source>
        <dbReference type="EMBL" id="KAJ1162085.1"/>
    </source>
</evidence>
<dbReference type="Proteomes" id="UP001066276">
    <property type="component" value="Chromosome 4_2"/>
</dbReference>
<gene>
    <name evidence="2" type="ORF">NDU88_002563</name>
</gene>
<evidence type="ECO:0000313" key="3">
    <source>
        <dbReference type="Proteomes" id="UP001066276"/>
    </source>
</evidence>
<comment type="caution">
    <text evidence="2">The sequence shown here is derived from an EMBL/GenBank/DDBJ whole genome shotgun (WGS) entry which is preliminary data.</text>
</comment>